<evidence type="ECO:0000256" key="11">
    <source>
        <dbReference type="ARBA" id="ARBA00023136"/>
    </source>
</evidence>
<keyword evidence="3" id="KW-0171">Cobalt transport</keyword>
<evidence type="ECO:0000256" key="1">
    <source>
        <dbReference type="ARBA" id="ARBA00002510"/>
    </source>
</evidence>
<reference evidence="14 15" key="1">
    <citation type="submission" date="2015-03" db="EMBL/GenBank/DDBJ databases">
        <authorList>
            <person name="Lepp D."/>
            <person name="Hassan Y.I."/>
            <person name="Li X.-Z."/>
            <person name="Zhou T."/>
        </authorList>
    </citation>
    <scope>NUCLEOTIDE SEQUENCE [LARGE SCALE GENOMIC DNA]</scope>
    <source>
        <strain evidence="14 15">E84</strain>
    </source>
</reference>
<organism evidence="14 15">
    <name type="scientific">Devosia epidermidihirudinis</name>
    <dbReference type="NCBI Taxonomy" id="1293439"/>
    <lineage>
        <taxon>Bacteria</taxon>
        <taxon>Pseudomonadati</taxon>
        <taxon>Pseudomonadota</taxon>
        <taxon>Alphaproteobacteria</taxon>
        <taxon>Hyphomicrobiales</taxon>
        <taxon>Devosiaceae</taxon>
        <taxon>Devosia</taxon>
    </lineage>
</organism>
<dbReference type="Pfam" id="PF03824">
    <property type="entry name" value="NicO"/>
    <property type="match status" value="1"/>
</dbReference>
<evidence type="ECO:0000256" key="8">
    <source>
        <dbReference type="ARBA" id="ARBA00022989"/>
    </source>
</evidence>
<accession>A0A0F5QIC2</accession>
<dbReference type="GO" id="GO:0032025">
    <property type="term" value="P:response to cobalt ion"/>
    <property type="evidence" value="ECO:0007669"/>
    <property type="project" value="TreeGrafter"/>
</dbReference>
<dbReference type="Proteomes" id="UP000033411">
    <property type="component" value="Unassembled WGS sequence"/>
</dbReference>
<evidence type="ECO:0000256" key="13">
    <source>
        <dbReference type="RuleBase" id="RU362101"/>
    </source>
</evidence>
<dbReference type="GO" id="GO:0010045">
    <property type="term" value="P:response to nickel cation"/>
    <property type="evidence" value="ECO:0007669"/>
    <property type="project" value="TreeGrafter"/>
</dbReference>
<dbReference type="STRING" id="1293439.WH87_02945"/>
<evidence type="ECO:0000256" key="6">
    <source>
        <dbReference type="ARBA" id="ARBA00022596"/>
    </source>
</evidence>
<evidence type="ECO:0000256" key="9">
    <source>
        <dbReference type="ARBA" id="ARBA00023065"/>
    </source>
</evidence>
<sequence>VLAVGLRPCSGALVVLVFALSQGLLPAGILAVFLMGAGTAITVATLAILAVTAKGFARRIGGVDNPVTGAIVWWVELLGAVAVFAFGVLLLIASL</sequence>
<dbReference type="GO" id="GO:0005886">
    <property type="term" value="C:plasma membrane"/>
    <property type="evidence" value="ECO:0007669"/>
    <property type="project" value="UniProtKB-SubCell"/>
</dbReference>
<dbReference type="PANTHER" id="PTHR40659:SF1">
    <property type="entry name" value="NICKEL_COBALT EFFLUX SYSTEM RCNA"/>
    <property type="match status" value="1"/>
</dbReference>
<dbReference type="AlphaFoldDB" id="A0A0F5QIC2"/>
<keyword evidence="5" id="KW-1003">Cell membrane</keyword>
<keyword evidence="10" id="KW-0921">Nickel transport</keyword>
<feature type="transmembrane region" description="Helical" evidence="13">
    <location>
        <begin position="24"/>
        <end position="51"/>
    </location>
</feature>
<evidence type="ECO:0000256" key="10">
    <source>
        <dbReference type="ARBA" id="ARBA00023112"/>
    </source>
</evidence>
<keyword evidence="6" id="KW-0533">Nickel</keyword>
<evidence type="ECO:0000256" key="5">
    <source>
        <dbReference type="ARBA" id="ARBA00022475"/>
    </source>
</evidence>
<keyword evidence="15" id="KW-1185">Reference proteome</keyword>
<dbReference type="PATRIC" id="fig|1293439.3.peg.3809"/>
<feature type="transmembrane region" description="Helical" evidence="13">
    <location>
        <begin position="71"/>
        <end position="93"/>
    </location>
</feature>
<name>A0A0F5QIC2_9HYPH</name>
<dbReference type="EMBL" id="LANJ01000008">
    <property type="protein sequence ID" value="KKC40732.1"/>
    <property type="molecule type" value="Genomic_DNA"/>
</dbReference>
<dbReference type="PANTHER" id="PTHR40659">
    <property type="entry name" value="NICKEL/COBALT EFFLUX SYSTEM RCNA"/>
    <property type="match status" value="1"/>
</dbReference>
<dbReference type="InterPro" id="IPR011541">
    <property type="entry name" value="Ni/Co_transpt_high_affinity"/>
</dbReference>
<comment type="caution">
    <text evidence="14">The sequence shown here is derived from an EMBL/GenBank/DDBJ whole genome shotgun (WGS) entry which is preliminary data.</text>
</comment>
<evidence type="ECO:0000256" key="3">
    <source>
        <dbReference type="ARBA" id="ARBA00022426"/>
    </source>
</evidence>
<gene>
    <name evidence="14" type="ORF">WH87_02945</name>
</gene>
<comment type="caution">
    <text evidence="13">Lacks conserved residue(s) required for the propagation of feature annotation.</text>
</comment>
<protein>
    <recommendedName>
        <fullName evidence="13">Nickel/cobalt efflux system</fullName>
    </recommendedName>
</protein>
<comment type="similarity">
    <text evidence="13">Belongs to the NiCoT transporter (TC 2.A.52) family.</text>
</comment>
<dbReference type="InterPro" id="IPR051224">
    <property type="entry name" value="NiCoT_RcnA"/>
</dbReference>
<evidence type="ECO:0000313" key="14">
    <source>
        <dbReference type="EMBL" id="KKC40732.1"/>
    </source>
</evidence>
<evidence type="ECO:0000313" key="15">
    <source>
        <dbReference type="Proteomes" id="UP000033411"/>
    </source>
</evidence>
<dbReference type="GO" id="GO:0006824">
    <property type="term" value="P:cobalt ion transport"/>
    <property type="evidence" value="ECO:0007669"/>
    <property type="project" value="UniProtKB-KW"/>
</dbReference>
<evidence type="ECO:0000256" key="2">
    <source>
        <dbReference type="ARBA" id="ARBA00004651"/>
    </source>
</evidence>
<feature type="non-terminal residue" evidence="14">
    <location>
        <position position="1"/>
    </location>
</feature>
<comment type="subcellular location">
    <subcellularLocation>
        <location evidence="2 13">Cell membrane</location>
        <topology evidence="2 13">Multi-pass membrane protein</topology>
    </subcellularLocation>
</comment>
<evidence type="ECO:0000256" key="12">
    <source>
        <dbReference type="ARBA" id="ARBA00023285"/>
    </source>
</evidence>
<evidence type="ECO:0000256" key="4">
    <source>
        <dbReference type="ARBA" id="ARBA00022448"/>
    </source>
</evidence>
<comment type="function">
    <text evidence="1">Efflux system for nickel and cobalt.</text>
</comment>
<keyword evidence="11 13" id="KW-0472">Membrane</keyword>
<proteinExistence type="inferred from homology"/>
<keyword evidence="12" id="KW-0170">Cobalt</keyword>
<dbReference type="GO" id="GO:0046583">
    <property type="term" value="F:monoatomic cation efflux transmembrane transporter activity"/>
    <property type="evidence" value="ECO:0007669"/>
    <property type="project" value="TreeGrafter"/>
</dbReference>
<keyword evidence="8 13" id="KW-1133">Transmembrane helix</keyword>
<dbReference type="GO" id="GO:0015099">
    <property type="term" value="F:nickel cation transmembrane transporter activity"/>
    <property type="evidence" value="ECO:0007669"/>
    <property type="project" value="UniProtKB-UniRule"/>
</dbReference>
<keyword evidence="9" id="KW-0406">Ion transport</keyword>
<evidence type="ECO:0000256" key="7">
    <source>
        <dbReference type="ARBA" id="ARBA00022692"/>
    </source>
</evidence>
<keyword evidence="7 13" id="KW-0812">Transmembrane</keyword>
<keyword evidence="4 13" id="KW-0813">Transport</keyword>